<dbReference type="GO" id="GO:0005524">
    <property type="term" value="F:ATP binding"/>
    <property type="evidence" value="ECO:0007669"/>
    <property type="project" value="UniProtKB-KW"/>
</dbReference>
<feature type="compositionally biased region" description="Basic and acidic residues" evidence="1">
    <location>
        <begin position="18"/>
        <end position="30"/>
    </location>
</feature>
<dbReference type="Proteomes" id="UP001558632">
    <property type="component" value="Unassembled WGS sequence"/>
</dbReference>
<evidence type="ECO:0000313" key="3">
    <source>
        <dbReference type="Proteomes" id="UP001558632"/>
    </source>
</evidence>
<gene>
    <name evidence="2" type="ORF">TSPI_04251</name>
</gene>
<evidence type="ECO:0000256" key="1">
    <source>
        <dbReference type="SAM" id="MobiDB-lite"/>
    </source>
</evidence>
<reference evidence="2 3" key="1">
    <citation type="submission" date="2024-07" db="EMBL/GenBank/DDBJ databases">
        <title>Enhanced genomic and transcriptomic resources for Trichinella pseudospiralis and T. spiralis underpin the discovery of pronounced molecular differences between stages and species.</title>
        <authorList>
            <person name="Pasi K.K."/>
            <person name="La Rosa G."/>
            <person name="Gomez-Morales M.A."/>
            <person name="Tosini F."/>
            <person name="Sumanam S."/>
            <person name="Young N.D."/>
            <person name="Chang B.C."/>
            <person name="Robin G.B."/>
        </authorList>
    </citation>
    <scope>NUCLEOTIDE SEQUENCE [LARGE SCALE GENOMIC DNA]</scope>
    <source>
        <strain evidence="2">ISS534</strain>
    </source>
</reference>
<accession>A0ABR3KDC1</accession>
<feature type="compositionally biased region" description="Polar residues" evidence="1">
    <location>
        <begin position="1"/>
        <end position="17"/>
    </location>
</feature>
<comment type="caution">
    <text evidence="2">The sequence shown here is derived from an EMBL/GenBank/DDBJ whole genome shotgun (WGS) entry which is preliminary data.</text>
</comment>
<sequence length="77" mass="8751">MGIKSSGGSTVLTAKTTDPSESRQHLHSEGRNEFWHSLFLKIRYGSASDVLGARRITWDSERKYSFKLSASWKISKF</sequence>
<feature type="region of interest" description="Disordered" evidence="1">
    <location>
        <begin position="1"/>
        <end position="30"/>
    </location>
</feature>
<dbReference type="EMBL" id="JBEUSY010000377">
    <property type="protein sequence ID" value="KAL1235361.1"/>
    <property type="molecule type" value="Genomic_DNA"/>
</dbReference>
<keyword evidence="3" id="KW-1185">Reference proteome</keyword>
<name>A0ABR3KDC1_TRISP</name>
<protein>
    <submittedName>
        <fullName evidence="2">Hemin import ATP-binding protein HmuV</fullName>
    </submittedName>
</protein>
<proteinExistence type="predicted"/>
<organism evidence="2 3">
    <name type="scientific">Trichinella spiralis</name>
    <name type="common">Trichina worm</name>
    <dbReference type="NCBI Taxonomy" id="6334"/>
    <lineage>
        <taxon>Eukaryota</taxon>
        <taxon>Metazoa</taxon>
        <taxon>Ecdysozoa</taxon>
        <taxon>Nematoda</taxon>
        <taxon>Enoplea</taxon>
        <taxon>Dorylaimia</taxon>
        <taxon>Trichinellida</taxon>
        <taxon>Trichinellidae</taxon>
        <taxon>Trichinella</taxon>
    </lineage>
</organism>
<keyword evidence="2" id="KW-0067">ATP-binding</keyword>
<evidence type="ECO:0000313" key="2">
    <source>
        <dbReference type="EMBL" id="KAL1235361.1"/>
    </source>
</evidence>
<keyword evidence="2" id="KW-0547">Nucleotide-binding</keyword>